<proteinExistence type="predicted"/>
<keyword evidence="1" id="KW-1133">Transmembrane helix</keyword>
<dbReference type="Proteomes" id="UP000007254">
    <property type="component" value="Chromosome"/>
</dbReference>
<dbReference type="AlphaFoldDB" id="G0GDC5"/>
<dbReference type="KEGG" id="stq:Spith_0265"/>
<keyword evidence="3" id="KW-1185">Reference proteome</keyword>
<keyword evidence="1" id="KW-0812">Transmembrane</keyword>
<keyword evidence="1" id="KW-0472">Membrane</keyword>
<evidence type="ECO:0000256" key="1">
    <source>
        <dbReference type="SAM" id="Phobius"/>
    </source>
</evidence>
<evidence type="ECO:0000313" key="2">
    <source>
        <dbReference type="EMBL" id="AEJ60551.1"/>
    </source>
</evidence>
<evidence type="ECO:0000313" key="3">
    <source>
        <dbReference type="Proteomes" id="UP000007254"/>
    </source>
</evidence>
<dbReference type="RefSeq" id="WP_014623951.1">
    <property type="nucleotide sequence ID" value="NC_017583.1"/>
</dbReference>
<reference evidence="2 3" key="1">
    <citation type="submission" date="2011-06" db="EMBL/GenBank/DDBJ databases">
        <title>The complete genome of Spirochaeta thermophila DSM 6578.</title>
        <authorList>
            <consortium name="US DOE Joint Genome Institute (JGI-PGF)"/>
            <person name="Lucas S."/>
            <person name="Lapidus A."/>
            <person name="Bruce D."/>
            <person name="Goodwin L."/>
            <person name="Pitluck S."/>
            <person name="Peters L."/>
            <person name="Kyrpides N."/>
            <person name="Mavromatis K."/>
            <person name="Ivanova N."/>
            <person name="Mikailova N."/>
            <person name="Pagani I."/>
            <person name="Chertkov O."/>
            <person name="Detter J.C."/>
            <person name="Tapia R."/>
            <person name="Han C."/>
            <person name="Land M."/>
            <person name="Hauser L."/>
            <person name="Markowitz V."/>
            <person name="Cheng J.-F."/>
            <person name="Hugenholtz P."/>
            <person name="Woyke T."/>
            <person name="Wu D."/>
            <person name="Spring S."/>
            <person name="Merkhoffer B."/>
            <person name="Schneider S."/>
            <person name="Klenk H.-P."/>
            <person name="Eisen J.A."/>
        </authorList>
    </citation>
    <scope>NUCLEOTIDE SEQUENCE [LARGE SCALE GENOMIC DNA]</scope>
    <source>
        <strain evidence="3">ATCC 700085 / DSM 6578 / Z-1203</strain>
    </source>
</reference>
<name>G0GDC5_WINT7</name>
<feature type="transmembrane region" description="Helical" evidence="1">
    <location>
        <begin position="45"/>
        <end position="61"/>
    </location>
</feature>
<sequence length="170" mass="18897">MDVSLVYRRPDASTRTLSVPLWLRMSAGAALVVLGAMALLFPPPSWISAPLGLLLLFALGYRETWRFNGHTGTVHHIQGWGPLLWKRLAFRFSEIESIEVELSPYPSSLSDRHRIPPRRYGRLVLTRSGGKRHILEVRSSRDHGVLFQWADDLARLCGLPGAGSSSASSP</sequence>
<protein>
    <submittedName>
        <fullName evidence="2">Uncharacterized protein</fullName>
    </submittedName>
</protein>
<gene>
    <name evidence="2" type="ordered locus">Spith_0265</name>
</gene>
<accession>G0GDC5</accession>
<dbReference type="EMBL" id="CP002903">
    <property type="protein sequence ID" value="AEJ60551.1"/>
    <property type="molecule type" value="Genomic_DNA"/>
</dbReference>
<organism evidence="2 3">
    <name type="scientific">Winmispira thermophila (strain ATCC 700085 / DSM 6578 / Z-1203)</name>
    <name type="common">Spirochaeta thermophila</name>
    <dbReference type="NCBI Taxonomy" id="869211"/>
    <lineage>
        <taxon>Bacteria</taxon>
        <taxon>Pseudomonadati</taxon>
        <taxon>Spirochaetota</taxon>
        <taxon>Spirochaetia</taxon>
        <taxon>Winmispirales</taxon>
        <taxon>Winmispiraceae</taxon>
        <taxon>Winmispira</taxon>
    </lineage>
</organism>
<feature type="transmembrane region" description="Helical" evidence="1">
    <location>
        <begin position="21"/>
        <end position="39"/>
    </location>
</feature>
<dbReference type="STRING" id="869211.Spith_0265"/>
<dbReference type="HOGENOM" id="CLU_1569727_0_0_12"/>